<dbReference type="EMBL" id="CM056810">
    <property type="protein sequence ID" value="KAJ8644724.1"/>
    <property type="molecule type" value="Genomic_DNA"/>
</dbReference>
<organism evidence="1 2">
    <name type="scientific">Persea americana</name>
    <name type="common">Avocado</name>
    <dbReference type="NCBI Taxonomy" id="3435"/>
    <lineage>
        <taxon>Eukaryota</taxon>
        <taxon>Viridiplantae</taxon>
        <taxon>Streptophyta</taxon>
        <taxon>Embryophyta</taxon>
        <taxon>Tracheophyta</taxon>
        <taxon>Spermatophyta</taxon>
        <taxon>Magnoliopsida</taxon>
        <taxon>Magnoliidae</taxon>
        <taxon>Laurales</taxon>
        <taxon>Lauraceae</taxon>
        <taxon>Persea</taxon>
    </lineage>
</organism>
<reference evidence="1 2" key="1">
    <citation type="journal article" date="2022" name="Hortic Res">
        <title>A haplotype resolved chromosomal level avocado genome allows analysis of novel avocado genes.</title>
        <authorList>
            <person name="Nath O."/>
            <person name="Fletcher S.J."/>
            <person name="Hayward A."/>
            <person name="Shaw L.M."/>
            <person name="Masouleh A.K."/>
            <person name="Furtado A."/>
            <person name="Henry R.J."/>
            <person name="Mitter N."/>
        </authorList>
    </citation>
    <scope>NUCLEOTIDE SEQUENCE [LARGE SCALE GENOMIC DNA]</scope>
    <source>
        <strain evidence="2">cv. Hass</strain>
    </source>
</reference>
<sequence>MILRDSFSKAKKLFHNTIQTFKTMLSNGYERLPKTPPSNPFSCAAKSKLHHSFRDLDSFSNGRYGDDPDERTKKKSTTKKIKTPWDENKQDPLYNGSFMKFARANLVEEREKEKHHIRKQSEDYRKAGESRGESSSSFSRRVETSCAVTQRLKELELMDMSNVDHLLDIEEVLHYYSKITCPFYVDIVNKFFMEMYTEFLPQTSPQTCVSRHISNWNNVSKLTEVLAMTNILAMGNITSNKY</sequence>
<comment type="caution">
    <text evidence="1">The sequence shown here is derived from an EMBL/GenBank/DDBJ whole genome shotgun (WGS) entry which is preliminary data.</text>
</comment>
<name>A0ACC2MG82_PERAE</name>
<keyword evidence="2" id="KW-1185">Reference proteome</keyword>
<protein>
    <submittedName>
        <fullName evidence="1">Uncharacterized protein</fullName>
    </submittedName>
</protein>
<accession>A0ACC2MG82</accession>
<evidence type="ECO:0000313" key="1">
    <source>
        <dbReference type="EMBL" id="KAJ8644724.1"/>
    </source>
</evidence>
<gene>
    <name evidence="1" type="ORF">MRB53_006472</name>
</gene>
<dbReference type="Proteomes" id="UP001234297">
    <property type="component" value="Chromosome 2"/>
</dbReference>
<evidence type="ECO:0000313" key="2">
    <source>
        <dbReference type="Proteomes" id="UP001234297"/>
    </source>
</evidence>
<proteinExistence type="predicted"/>